<dbReference type="InterPro" id="IPR050729">
    <property type="entry name" value="Rho-GAP"/>
</dbReference>
<accession>F4PZW7</accession>
<evidence type="ECO:0000259" key="6">
    <source>
        <dbReference type="PROSITE" id="PS50238"/>
    </source>
</evidence>
<dbReference type="GO" id="GO:0005096">
    <property type="term" value="F:GTPase activator activity"/>
    <property type="evidence" value="ECO:0007669"/>
    <property type="project" value="UniProtKB-KW"/>
</dbReference>
<keyword evidence="2" id="KW-0343">GTPase activation</keyword>
<evidence type="ECO:0000313" key="7">
    <source>
        <dbReference type="EMBL" id="EGG18881.1"/>
    </source>
</evidence>
<keyword evidence="3" id="KW-0963">Cytoplasm</keyword>
<evidence type="ECO:0000313" key="8">
    <source>
        <dbReference type="Proteomes" id="UP000007797"/>
    </source>
</evidence>
<dbReference type="GeneID" id="14870996"/>
<dbReference type="GO" id="GO:0007165">
    <property type="term" value="P:signal transduction"/>
    <property type="evidence" value="ECO:0007669"/>
    <property type="project" value="InterPro"/>
</dbReference>
<sequence length="226" mass="24046">MTIVQRLKMKNIFRRSVQIFHKKDKEEPGGGGGEPSKEHSKKDSSRGGDSPHGSKKDKKSKRNSRSYTDSDGISPNNSISSSSSKTTPTATSITTMFSPPTSPPLSSSEGIPIGYNNGASGDGRRVFGVALADVPCRGGSRVPIIVEKLVDHLERTSLSTEGLFRIPGRDVTILECVRLPARVCAAVDQPSCDVAVFERRRQEEAGRYGGAGEDASARASAAAVSL</sequence>
<dbReference type="KEGG" id="dfa:DFA_02620"/>
<gene>
    <name evidence="7" type="ORF">DFA_02620</name>
</gene>
<feature type="compositionally biased region" description="Low complexity" evidence="5">
    <location>
        <begin position="74"/>
        <end position="108"/>
    </location>
</feature>
<dbReference type="InterPro" id="IPR000198">
    <property type="entry name" value="RhoGAP_dom"/>
</dbReference>
<dbReference type="Gene3D" id="1.10.555.10">
    <property type="entry name" value="Rho GTPase activation protein"/>
    <property type="match status" value="1"/>
</dbReference>
<dbReference type="OrthoDB" id="19923at2759"/>
<dbReference type="AlphaFoldDB" id="F4PZW7"/>
<evidence type="ECO:0000256" key="5">
    <source>
        <dbReference type="SAM" id="MobiDB-lite"/>
    </source>
</evidence>
<evidence type="ECO:0000256" key="1">
    <source>
        <dbReference type="ARBA" id="ARBA00004496"/>
    </source>
</evidence>
<reference evidence="8" key="1">
    <citation type="journal article" date="2011" name="Genome Res.">
        <title>Phylogeny-wide analysis of social amoeba genomes highlights ancient origins for complex intercellular communication.</title>
        <authorList>
            <person name="Heidel A.J."/>
            <person name="Lawal H.M."/>
            <person name="Felder M."/>
            <person name="Schilde C."/>
            <person name="Helps N.R."/>
            <person name="Tunggal B."/>
            <person name="Rivero F."/>
            <person name="John U."/>
            <person name="Schleicher M."/>
            <person name="Eichinger L."/>
            <person name="Platzer M."/>
            <person name="Noegel A.A."/>
            <person name="Schaap P."/>
            <person name="Gloeckner G."/>
        </authorList>
    </citation>
    <scope>NUCLEOTIDE SEQUENCE [LARGE SCALE GENOMIC DNA]</scope>
    <source>
        <strain evidence="8">SH3</strain>
    </source>
</reference>
<evidence type="ECO:0000256" key="4">
    <source>
        <dbReference type="ARBA" id="ARBA00037092"/>
    </source>
</evidence>
<evidence type="ECO:0000256" key="3">
    <source>
        <dbReference type="ARBA" id="ARBA00022490"/>
    </source>
</evidence>
<dbReference type="RefSeq" id="XP_004357343.1">
    <property type="nucleotide sequence ID" value="XM_004357287.1"/>
</dbReference>
<dbReference type="InterPro" id="IPR008936">
    <property type="entry name" value="Rho_GTPase_activation_prot"/>
</dbReference>
<name>F4PZW7_CACFS</name>
<protein>
    <recommendedName>
        <fullName evidence="6">Rho-GAP domain-containing protein</fullName>
    </recommendedName>
</protein>
<feature type="compositionally biased region" description="Basic and acidic residues" evidence="5">
    <location>
        <begin position="35"/>
        <end position="46"/>
    </location>
</feature>
<comment type="function">
    <text evidence="4">Rho GTPase-activating protein involved in the signal transduction pathway.</text>
</comment>
<dbReference type="SUPFAM" id="SSF48350">
    <property type="entry name" value="GTPase activation domain, GAP"/>
    <property type="match status" value="1"/>
</dbReference>
<feature type="compositionally biased region" description="Basic residues" evidence="5">
    <location>
        <begin position="53"/>
        <end position="64"/>
    </location>
</feature>
<dbReference type="PROSITE" id="PS50238">
    <property type="entry name" value="RHOGAP"/>
    <property type="match status" value="1"/>
</dbReference>
<feature type="domain" description="Rho-GAP" evidence="6">
    <location>
        <begin position="129"/>
        <end position="226"/>
    </location>
</feature>
<dbReference type="PANTHER" id="PTHR23176:SF12">
    <property type="entry name" value="RHO GTPASE-ACTIVATING PROTEIN GACT"/>
    <property type="match status" value="1"/>
</dbReference>
<dbReference type="EMBL" id="GL883017">
    <property type="protein sequence ID" value="EGG18881.1"/>
    <property type="molecule type" value="Genomic_DNA"/>
</dbReference>
<dbReference type="GO" id="GO:0005737">
    <property type="term" value="C:cytoplasm"/>
    <property type="evidence" value="ECO:0007669"/>
    <property type="project" value="UniProtKB-SubCell"/>
</dbReference>
<feature type="region of interest" description="Disordered" evidence="5">
    <location>
        <begin position="1"/>
        <end position="116"/>
    </location>
</feature>
<proteinExistence type="predicted"/>
<dbReference type="Proteomes" id="UP000007797">
    <property type="component" value="Unassembled WGS sequence"/>
</dbReference>
<organism evidence="7 8">
    <name type="scientific">Cavenderia fasciculata</name>
    <name type="common">Slime mold</name>
    <name type="synonym">Dictyostelium fasciculatum</name>
    <dbReference type="NCBI Taxonomy" id="261658"/>
    <lineage>
        <taxon>Eukaryota</taxon>
        <taxon>Amoebozoa</taxon>
        <taxon>Evosea</taxon>
        <taxon>Eumycetozoa</taxon>
        <taxon>Dictyostelia</taxon>
        <taxon>Acytosteliales</taxon>
        <taxon>Cavenderiaceae</taxon>
        <taxon>Cavenderia</taxon>
    </lineage>
</organism>
<keyword evidence="8" id="KW-1185">Reference proteome</keyword>
<evidence type="ECO:0000256" key="2">
    <source>
        <dbReference type="ARBA" id="ARBA00022468"/>
    </source>
</evidence>
<dbReference type="PANTHER" id="PTHR23176">
    <property type="entry name" value="RHO/RAC/CDC GTPASE-ACTIVATING PROTEIN"/>
    <property type="match status" value="1"/>
</dbReference>
<comment type="subcellular location">
    <subcellularLocation>
        <location evidence="1">Cytoplasm</location>
    </subcellularLocation>
</comment>